<protein>
    <recommendedName>
        <fullName evidence="1">CinA-like protein</fullName>
    </recommendedName>
</protein>
<comment type="caution">
    <text evidence="3">The sequence shown here is derived from an EMBL/GenBank/DDBJ whole genome shotgun (WGS) entry which is preliminary data.</text>
</comment>
<organism evidence="3 4">
    <name type="scientific">Coraliomargarita sinensis</name>
    <dbReference type="NCBI Taxonomy" id="2174842"/>
    <lineage>
        <taxon>Bacteria</taxon>
        <taxon>Pseudomonadati</taxon>
        <taxon>Verrucomicrobiota</taxon>
        <taxon>Opitutia</taxon>
        <taxon>Puniceicoccales</taxon>
        <taxon>Coraliomargaritaceae</taxon>
        <taxon>Coraliomargarita</taxon>
    </lineage>
</organism>
<proteinExistence type="inferred from homology"/>
<dbReference type="PANTHER" id="PTHR13939:SF0">
    <property type="entry name" value="NMN AMIDOHYDROLASE-LIKE PROTEIN YFAY"/>
    <property type="match status" value="1"/>
</dbReference>
<dbReference type="AlphaFoldDB" id="A0A317ZEE5"/>
<evidence type="ECO:0000313" key="4">
    <source>
        <dbReference type="Proteomes" id="UP000247099"/>
    </source>
</evidence>
<accession>A0A317ZEE5</accession>
<dbReference type="InterPro" id="IPR008135">
    <property type="entry name" value="Competence-induced_CinA"/>
</dbReference>
<evidence type="ECO:0000313" key="3">
    <source>
        <dbReference type="EMBL" id="PXA03795.1"/>
    </source>
</evidence>
<dbReference type="Pfam" id="PF18146">
    <property type="entry name" value="CinA_KH"/>
    <property type="match status" value="1"/>
</dbReference>
<keyword evidence="4" id="KW-1185">Reference proteome</keyword>
<dbReference type="EMBL" id="QHJQ01000007">
    <property type="protein sequence ID" value="PXA03795.1"/>
    <property type="molecule type" value="Genomic_DNA"/>
</dbReference>
<dbReference type="PANTHER" id="PTHR13939">
    <property type="entry name" value="NICOTINAMIDE-NUCLEOTIDE AMIDOHYDROLASE PNCC"/>
    <property type="match status" value="1"/>
</dbReference>
<evidence type="ECO:0000259" key="2">
    <source>
        <dbReference type="SMART" id="SM00852"/>
    </source>
</evidence>
<dbReference type="PIRSF" id="PIRSF006728">
    <property type="entry name" value="CinA"/>
    <property type="match status" value="1"/>
</dbReference>
<sequence length="427" mass="46650">MSKTPIIEVINFGDELLVGIRDNSHLVYLGDQLARYGLPIQRSRVITDEKTEIQRAFLDAWEHSDIVITTGGLGPTADDMTRENVAEALGAELLFDQSILDAIEARFKLLGRKVAKHHEKQCYYFSGGEVLHNERGTAPGLLLRRDGKILIMLPGPTQELRPMFEKQAIPILQEMGVLSKEQAYVQLRTCGVGESSVEESLQPIFSNHPGLTVAYCVHYGIVDVRLSSRDGSLSLGQIKEIAHEARELLGEDFVCYGHCSLADVVFHELRALDRTLAVAESCTGGLLCDAFTNIPGSSKVFVGGVVCYCNDVKVSKVGVPEPILEQHGAVSPECAIAMASGIAERLSADYGISVTGFAGPEGGDEKNPVGTIHIGYHSPVGVWAKTVRYTGGRMDVKTRAVHAALDWVRRKLRKYKIEEFLSCGAED</sequence>
<dbReference type="SUPFAM" id="SSF142433">
    <property type="entry name" value="CinA-like"/>
    <property type="match status" value="1"/>
</dbReference>
<dbReference type="NCBIfam" id="NF001813">
    <property type="entry name" value="PRK00549.1"/>
    <property type="match status" value="1"/>
</dbReference>
<dbReference type="NCBIfam" id="TIGR00199">
    <property type="entry name" value="PncC_domain"/>
    <property type="match status" value="1"/>
</dbReference>
<dbReference type="InterPro" id="IPR001453">
    <property type="entry name" value="MoaB/Mog_dom"/>
</dbReference>
<dbReference type="InParanoid" id="A0A317ZEE5"/>
<dbReference type="Pfam" id="PF00994">
    <property type="entry name" value="MoCF_biosynth"/>
    <property type="match status" value="1"/>
</dbReference>
<gene>
    <name evidence="3" type="ORF">DDZ13_10945</name>
</gene>
<dbReference type="SMART" id="SM00852">
    <property type="entry name" value="MoCF_biosynth"/>
    <property type="match status" value="1"/>
</dbReference>
<dbReference type="InterPro" id="IPR036653">
    <property type="entry name" value="CinA-like_C"/>
</dbReference>
<dbReference type="InterPro" id="IPR050101">
    <property type="entry name" value="CinA"/>
</dbReference>
<comment type="similarity">
    <text evidence="1">Belongs to the CinA family.</text>
</comment>
<dbReference type="InterPro" id="IPR036425">
    <property type="entry name" value="MoaB/Mog-like_dom_sf"/>
</dbReference>
<dbReference type="Gene3D" id="3.40.980.10">
    <property type="entry name" value="MoaB/Mog-like domain"/>
    <property type="match status" value="1"/>
</dbReference>
<dbReference type="RefSeq" id="WP_110131491.1">
    <property type="nucleotide sequence ID" value="NZ_QHJQ01000007.1"/>
</dbReference>
<dbReference type="Proteomes" id="UP000247099">
    <property type="component" value="Unassembled WGS sequence"/>
</dbReference>
<dbReference type="InterPro" id="IPR008136">
    <property type="entry name" value="CinA_C"/>
</dbReference>
<dbReference type="InterPro" id="IPR041424">
    <property type="entry name" value="CinA_KH"/>
</dbReference>
<reference evidence="3 4" key="1">
    <citation type="submission" date="2018-05" db="EMBL/GenBank/DDBJ databases">
        <title>Coraliomargarita sinensis sp. nov., isolated from a marine solar saltern.</title>
        <authorList>
            <person name="Zhou L.Y."/>
        </authorList>
    </citation>
    <scope>NUCLEOTIDE SEQUENCE [LARGE SCALE GENOMIC DNA]</scope>
    <source>
        <strain evidence="3 4">WN38</strain>
    </source>
</reference>
<name>A0A317ZEE5_9BACT</name>
<dbReference type="Gene3D" id="3.90.950.20">
    <property type="entry name" value="CinA-like"/>
    <property type="match status" value="1"/>
</dbReference>
<dbReference type="NCBIfam" id="TIGR00200">
    <property type="entry name" value="cinA_nterm"/>
    <property type="match status" value="1"/>
</dbReference>
<dbReference type="Gene3D" id="3.30.70.2860">
    <property type="match status" value="1"/>
</dbReference>
<dbReference type="CDD" id="cd00885">
    <property type="entry name" value="cinA"/>
    <property type="match status" value="1"/>
</dbReference>
<feature type="domain" description="MoaB/Mog" evidence="2">
    <location>
        <begin position="8"/>
        <end position="175"/>
    </location>
</feature>
<dbReference type="HAMAP" id="MF_00226_B">
    <property type="entry name" value="CinA_B"/>
    <property type="match status" value="1"/>
</dbReference>
<dbReference type="FunCoup" id="A0A317ZEE5">
    <property type="interactions" value="113"/>
</dbReference>
<evidence type="ECO:0000256" key="1">
    <source>
        <dbReference type="HAMAP-Rule" id="MF_00226"/>
    </source>
</evidence>
<dbReference type="Pfam" id="PF02464">
    <property type="entry name" value="CinA"/>
    <property type="match status" value="1"/>
</dbReference>
<dbReference type="SUPFAM" id="SSF53218">
    <property type="entry name" value="Molybdenum cofactor biosynthesis proteins"/>
    <property type="match status" value="1"/>
</dbReference>
<dbReference type="OrthoDB" id="9801454at2"/>